<sequence>MPAPSRAVGKGGGARRTPLWHHLRKGRRTDRLCALEASSCSLRCSSEGKRRPKAKRRRWAILSTLTHLLTCEPSEVLCHVRLNFTVF</sequence>
<dbReference type="EMBL" id="OX395136">
    <property type="protein sequence ID" value="CAI5787525.1"/>
    <property type="molecule type" value="Genomic_DNA"/>
</dbReference>
<organism evidence="1 2">
    <name type="scientific">Podarcis lilfordi</name>
    <name type="common">Lilford's wall lizard</name>
    <dbReference type="NCBI Taxonomy" id="74358"/>
    <lineage>
        <taxon>Eukaryota</taxon>
        <taxon>Metazoa</taxon>
        <taxon>Chordata</taxon>
        <taxon>Craniata</taxon>
        <taxon>Vertebrata</taxon>
        <taxon>Euteleostomi</taxon>
        <taxon>Lepidosauria</taxon>
        <taxon>Squamata</taxon>
        <taxon>Bifurcata</taxon>
        <taxon>Unidentata</taxon>
        <taxon>Episquamata</taxon>
        <taxon>Laterata</taxon>
        <taxon>Lacertibaenia</taxon>
        <taxon>Lacertidae</taxon>
        <taxon>Podarcis</taxon>
    </lineage>
</organism>
<name>A0AA35PIT6_9SAUR</name>
<reference evidence="1" key="1">
    <citation type="submission" date="2022-12" db="EMBL/GenBank/DDBJ databases">
        <authorList>
            <person name="Alioto T."/>
            <person name="Alioto T."/>
            <person name="Gomez Garrido J."/>
        </authorList>
    </citation>
    <scope>NUCLEOTIDE SEQUENCE</scope>
</reference>
<dbReference type="AlphaFoldDB" id="A0AA35PIT6"/>
<accession>A0AA35PIT6</accession>
<evidence type="ECO:0000313" key="1">
    <source>
        <dbReference type="EMBL" id="CAI5787525.1"/>
    </source>
</evidence>
<keyword evidence="2" id="KW-1185">Reference proteome</keyword>
<protein>
    <submittedName>
        <fullName evidence="1">Uncharacterized protein</fullName>
    </submittedName>
</protein>
<proteinExistence type="predicted"/>
<gene>
    <name evidence="1" type="ORF">PODLI_1B000187</name>
</gene>
<dbReference type="Proteomes" id="UP001178461">
    <property type="component" value="Chromosome 11"/>
</dbReference>
<evidence type="ECO:0000313" key="2">
    <source>
        <dbReference type="Proteomes" id="UP001178461"/>
    </source>
</evidence>